<accession>A0ABW0P569</accession>
<dbReference type="RefSeq" id="WP_377817509.1">
    <property type="nucleotide sequence ID" value="NZ_JBHSLU010000063.1"/>
</dbReference>
<sequence>MTSRNPSPPDAVVDGLKAAFASIWRWSDEGKPEFVCLATNIGRGRLAVTSDAGIRNQRGNPHGPFSDLYVSLIFYGGAGPTDLIPVKSVYDCAISPVCILTLDLPSIENIPTPPIAAMGAMEARPNTTVWRMGFADGVFADQTVSTARAARVASGYTNRPVSHSPFRGGSDPLYSQHSSIVVDCCFDYPGRCDFGAPVCDVNGHLAGVLVGHDTACGYTHIGYYVPIEIILPFIDLENALGKRRGGVFGIHEPVNHSRF</sequence>
<reference evidence="2" key="1">
    <citation type="journal article" date="2019" name="Int. J. Syst. Evol. Microbiol.">
        <title>The Global Catalogue of Microorganisms (GCM) 10K type strain sequencing project: providing services to taxonomists for standard genome sequencing and annotation.</title>
        <authorList>
            <consortium name="The Broad Institute Genomics Platform"/>
            <consortium name="The Broad Institute Genome Sequencing Center for Infectious Disease"/>
            <person name="Wu L."/>
            <person name="Ma J."/>
        </authorList>
    </citation>
    <scope>NUCLEOTIDE SEQUENCE [LARGE SCALE GENOMIC DNA]</scope>
    <source>
        <strain evidence="2">CCUG 43117</strain>
    </source>
</reference>
<proteinExistence type="predicted"/>
<dbReference type="InterPro" id="IPR009003">
    <property type="entry name" value="Peptidase_S1_PA"/>
</dbReference>
<protein>
    <recommendedName>
        <fullName evidence="3">Trypsin-like peptidase domain-containing protein</fullName>
    </recommendedName>
</protein>
<evidence type="ECO:0008006" key="3">
    <source>
        <dbReference type="Google" id="ProtNLM"/>
    </source>
</evidence>
<comment type="caution">
    <text evidence="1">The sequence shown here is derived from an EMBL/GenBank/DDBJ whole genome shotgun (WGS) entry which is preliminary data.</text>
</comment>
<dbReference type="EMBL" id="JBHSLU010000063">
    <property type="protein sequence ID" value="MFC5507585.1"/>
    <property type="molecule type" value="Genomic_DNA"/>
</dbReference>
<dbReference type="Proteomes" id="UP001596060">
    <property type="component" value="Unassembled WGS sequence"/>
</dbReference>
<organism evidence="1 2">
    <name type="scientific">Bosea massiliensis</name>
    <dbReference type="NCBI Taxonomy" id="151419"/>
    <lineage>
        <taxon>Bacteria</taxon>
        <taxon>Pseudomonadati</taxon>
        <taxon>Pseudomonadota</taxon>
        <taxon>Alphaproteobacteria</taxon>
        <taxon>Hyphomicrobiales</taxon>
        <taxon>Boseaceae</taxon>
        <taxon>Bosea</taxon>
    </lineage>
</organism>
<evidence type="ECO:0000313" key="1">
    <source>
        <dbReference type="EMBL" id="MFC5507585.1"/>
    </source>
</evidence>
<keyword evidence="2" id="KW-1185">Reference proteome</keyword>
<gene>
    <name evidence="1" type="ORF">ACFPN9_20285</name>
</gene>
<dbReference type="SUPFAM" id="SSF50494">
    <property type="entry name" value="Trypsin-like serine proteases"/>
    <property type="match status" value="1"/>
</dbReference>
<evidence type="ECO:0000313" key="2">
    <source>
        <dbReference type="Proteomes" id="UP001596060"/>
    </source>
</evidence>
<name>A0ABW0P569_9HYPH</name>